<dbReference type="STRING" id="22663.A0A2I0IVB8"/>
<comment type="caution">
    <text evidence="3">The sequence shown here is derived from an EMBL/GenBank/DDBJ whole genome shotgun (WGS) entry which is preliminary data.</text>
</comment>
<keyword evidence="1" id="KW-0472">Membrane</keyword>
<dbReference type="PANTHER" id="PTHR31325">
    <property type="entry name" value="OS01G0798800 PROTEIN-RELATED"/>
    <property type="match status" value="1"/>
</dbReference>
<accession>A0A2I0IVB8</accession>
<proteinExistence type="predicted"/>
<reference evidence="3 4" key="1">
    <citation type="submission" date="2017-11" db="EMBL/GenBank/DDBJ databases">
        <title>De-novo sequencing of pomegranate (Punica granatum L.) genome.</title>
        <authorList>
            <person name="Akparov Z."/>
            <person name="Amiraslanov A."/>
            <person name="Hajiyeva S."/>
            <person name="Abbasov M."/>
            <person name="Kaur K."/>
            <person name="Hamwieh A."/>
            <person name="Solovyev V."/>
            <person name="Salamov A."/>
            <person name="Braich B."/>
            <person name="Kosarev P."/>
            <person name="Mahmoud A."/>
            <person name="Hajiyev E."/>
            <person name="Babayeva S."/>
            <person name="Izzatullayeva V."/>
            <person name="Mammadov A."/>
            <person name="Mammadov A."/>
            <person name="Sharifova S."/>
            <person name="Ojaghi J."/>
            <person name="Eynullazada K."/>
            <person name="Bayramov B."/>
            <person name="Abdulazimova A."/>
            <person name="Shahmuradov I."/>
        </authorList>
    </citation>
    <scope>NUCLEOTIDE SEQUENCE [LARGE SCALE GENOMIC DNA]</scope>
    <source>
        <strain evidence="4">cv. AG2017</strain>
        <tissue evidence="3">Leaf</tissue>
    </source>
</reference>
<dbReference type="Proteomes" id="UP000233551">
    <property type="component" value="Unassembled WGS sequence"/>
</dbReference>
<dbReference type="InterPro" id="IPR025315">
    <property type="entry name" value="DUF4220"/>
</dbReference>
<dbReference type="AlphaFoldDB" id="A0A2I0IVB8"/>
<keyword evidence="4" id="KW-1185">Reference proteome</keyword>
<organism evidence="3 4">
    <name type="scientific">Punica granatum</name>
    <name type="common">Pomegranate</name>
    <dbReference type="NCBI Taxonomy" id="22663"/>
    <lineage>
        <taxon>Eukaryota</taxon>
        <taxon>Viridiplantae</taxon>
        <taxon>Streptophyta</taxon>
        <taxon>Embryophyta</taxon>
        <taxon>Tracheophyta</taxon>
        <taxon>Spermatophyta</taxon>
        <taxon>Magnoliopsida</taxon>
        <taxon>eudicotyledons</taxon>
        <taxon>Gunneridae</taxon>
        <taxon>Pentapetalae</taxon>
        <taxon>rosids</taxon>
        <taxon>malvids</taxon>
        <taxon>Myrtales</taxon>
        <taxon>Lythraceae</taxon>
        <taxon>Punica</taxon>
    </lineage>
</organism>
<keyword evidence="1" id="KW-1133">Transmembrane helix</keyword>
<evidence type="ECO:0000313" key="4">
    <source>
        <dbReference type="Proteomes" id="UP000233551"/>
    </source>
</evidence>
<protein>
    <recommendedName>
        <fullName evidence="2">DUF4220 domain-containing protein</fullName>
    </recommendedName>
</protein>
<evidence type="ECO:0000256" key="1">
    <source>
        <dbReference type="SAM" id="Phobius"/>
    </source>
</evidence>
<feature type="transmembrane region" description="Helical" evidence="1">
    <location>
        <begin position="29"/>
        <end position="52"/>
    </location>
</feature>
<gene>
    <name evidence="3" type="ORF">CRG98_031989</name>
</gene>
<name>A0A2I0IVB8_PUNGR</name>
<evidence type="ECO:0000259" key="2">
    <source>
        <dbReference type="Pfam" id="PF13968"/>
    </source>
</evidence>
<dbReference type="EMBL" id="PGOL01002478">
    <property type="protein sequence ID" value="PKI47600.1"/>
    <property type="molecule type" value="Genomic_DNA"/>
</dbReference>
<feature type="domain" description="DUF4220" evidence="2">
    <location>
        <begin position="2"/>
        <end position="164"/>
    </location>
</feature>
<evidence type="ECO:0000313" key="3">
    <source>
        <dbReference type="EMBL" id="PKI47600.1"/>
    </source>
</evidence>
<sequence length="180" mass="20672">MITAYSLEDNELWLRNFATLVVKTGLTTYIYFLALTGSPPAVLAAILMAVGFTNYGERALSLIVEKYSRKKDEGYHLTVDRVVKIATQEDLFVKRDPESLPLLAYSLFQIFKLLFVDLILNIEDLDLGNCNSLFMEMNCEHAFELVAIELSFMYDRLYTKAKLIDAVEEVANQYLEKNRF</sequence>
<keyword evidence="1" id="KW-0812">Transmembrane</keyword>
<dbReference type="Pfam" id="PF13968">
    <property type="entry name" value="DUF4220"/>
    <property type="match status" value="1"/>
</dbReference>